<keyword evidence="1" id="KW-0472">Membrane</keyword>
<organism evidence="2 3">
    <name type="scientific">Hominimerdicola aceti</name>
    <dbReference type="NCBI Taxonomy" id="2981726"/>
    <lineage>
        <taxon>Bacteria</taxon>
        <taxon>Bacillati</taxon>
        <taxon>Bacillota</taxon>
        <taxon>Clostridia</taxon>
        <taxon>Eubacteriales</taxon>
        <taxon>Oscillospiraceae</taxon>
        <taxon>Hominimerdicola</taxon>
    </lineage>
</organism>
<protein>
    <submittedName>
        <fullName evidence="2">Uncharacterized protein</fullName>
    </submittedName>
</protein>
<proteinExistence type="predicted"/>
<sequence length="490" mass="54902">MKTTGEDISKALENADEHYIEECRQSGSGIKIKTIWTKWAAVAACGVIAAATGVMMFAGRSDKDIKAKASADQQMADEEATVSYRVPWDEYAMNAKYETFEYNDVEYVSMGHVDKSFLDSKLTTMTLETENYETNKKETTKADIYSIKDLSPSVYLAVVFDDGSVAWYDDWKYSPDCKTDMTLDDIINDVSLEKTARVDYAYNDAGMGRLRKYTNTDISKLLDLLKDDNGSYNAVYEGDAYESDPDINLSVTNDDEYYIEGGITISFYVERLDVNGTAYFTANGDLYVQLFAGDILKFDIGGEKAEKLENWLNENCEYTDEKKNAEVADDVDPSEKAVTSVAKDDSDMADEVDIGYIDYFEDVGDNTFTTKDGRLTAKYSYEVSGGEFISHITYTNNWDKDMVLDFTTDQYITTEDSKGNSTSYGESGDRNTMNTLLKAGESYTYDYKTDIGADYVKGTAKITLIANTASDKNCNGVNYVTLKDIEIDFQ</sequence>
<dbReference type="AlphaFoldDB" id="A0AAE3IHP3"/>
<feature type="transmembrane region" description="Helical" evidence="1">
    <location>
        <begin position="39"/>
        <end position="58"/>
    </location>
</feature>
<keyword evidence="1" id="KW-1133">Transmembrane helix</keyword>
<gene>
    <name evidence="2" type="ORF">OCV57_09595</name>
</gene>
<dbReference type="EMBL" id="JAOQJZ010000009">
    <property type="protein sequence ID" value="MCU6706174.1"/>
    <property type="molecule type" value="Genomic_DNA"/>
</dbReference>
<evidence type="ECO:0000313" key="2">
    <source>
        <dbReference type="EMBL" id="MCU6706174.1"/>
    </source>
</evidence>
<keyword evidence="1" id="KW-0812">Transmembrane</keyword>
<comment type="caution">
    <text evidence="2">The sequence shown here is derived from an EMBL/GenBank/DDBJ whole genome shotgun (WGS) entry which is preliminary data.</text>
</comment>
<reference evidence="2 3" key="1">
    <citation type="journal article" date="2021" name="ISME Commun">
        <title>Automated analysis of genomic sequences facilitates high-throughput and comprehensive description of bacteria.</title>
        <authorList>
            <person name="Hitch T.C.A."/>
        </authorList>
    </citation>
    <scope>NUCLEOTIDE SEQUENCE [LARGE SCALE GENOMIC DNA]</scope>
    <source>
        <strain evidence="2 3">Sanger_31</strain>
    </source>
</reference>
<accession>A0AAE3IHP3</accession>
<name>A0AAE3IHP3_9FIRM</name>
<keyword evidence="3" id="KW-1185">Reference proteome</keyword>
<evidence type="ECO:0000313" key="3">
    <source>
        <dbReference type="Proteomes" id="UP001208131"/>
    </source>
</evidence>
<evidence type="ECO:0000256" key="1">
    <source>
        <dbReference type="SAM" id="Phobius"/>
    </source>
</evidence>
<dbReference type="RefSeq" id="WP_267301344.1">
    <property type="nucleotide sequence ID" value="NZ_JAOQJZ010000009.1"/>
</dbReference>
<dbReference type="Proteomes" id="UP001208131">
    <property type="component" value="Unassembled WGS sequence"/>
</dbReference>